<name>A0A1M5HL21_9BRAD</name>
<evidence type="ECO:0000256" key="1">
    <source>
        <dbReference type="SAM" id="MobiDB-lite"/>
    </source>
</evidence>
<evidence type="ECO:0000313" key="3">
    <source>
        <dbReference type="EMBL" id="SHG16598.1"/>
    </source>
</evidence>
<evidence type="ECO:0000313" key="4">
    <source>
        <dbReference type="Proteomes" id="UP000189796"/>
    </source>
</evidence>
<dbReference type="InterPro" id="IPR018968">
    <property type="entry name" value="Phasin"/>
</dbReference>
<gene>
    <name evidence="3" type="ORF">SAMN05443248_0521</name>
</gene>
<dbReference type="RefSeq" id="WP_079599891.1">
    <property type="nucleotide sequence ID" value="NZ_LT670817.1"/>
</dbReference>
<sequence length="172" mass="19089">MSKRKPATASKHTHSPKIAAKAQRAAQAIVRSPKDSRLRSVEPGSTESPPKHHNTSKQEAPLVENPVTALQQEAPLVENPVTALQDNCKETVTDNASKKEFNFSSVTANVRAYQAKLLEMAQANMQFAFEFAQRLAAIRSPVEFLSVNAEFTSKRMAMFLKYSKEMAELTKQ</sequence>
<organism evidence="3 4">
    <name type="scientific">Bradyrhizobium erythrophlei</name>
    <dbReference type="NCBI Taxonomy" id="1437360"/>
    <lineage>
        <taxon>Bacteria</taxon>
        <taxon>Pseudomonadati</taxon>
        <taxon>Pseudomonadota</taxon>
        <taxon>Alphaproteobacteria</taxon>
        <taxon>Hyphomicrobiales</taxon>
        <taxon>Nitrobacteraceae</taxon>
        <taxon>Bradyrhizobium</taxon>
    </lineage>
</organism>
<dbReference type="Proteomes" id="UP000189796">
    <property type="component" value="Chromosome I"/>
</dbReference>
<dbReference type="EMBL" id="LT670817">
    <property type="protein sequence ID" value="SHG16598.1"/>
    <property type="molecule type" value="Genomic_DNA"/>
</dbReference>
<feature type="domain" description="Phasin" evidence="2">
    <location>
        <begin position="104"/>
        <end position="170"/>
    </location>
</feature>
<feature type="region of interest" description="Disordered" evidence="1">
    <location>
        <begin position="1"/>
        <end position="63"/>
    </location>
</feature>
<protein>
    <submittedName>
        <fullName evidence="3">Phasin protein</fullName>
    </submittedName>
</protein>
<reference evidence="3 4" key="1">
    <citation type="submission" date="2016-11" db="EMBL/GenBank/DDBJ databases">
        <authorList>
            <person name="Jaros S."/>
            <person name="Januszkiewicz K."/>
            <person name="Wedrychowicz H."/>
        </authorList>
    </citation>
    <scope>NUCLEOTIDE SEQUENCE [LARGE SCALE GENOMIC DNA]</scope>
    <source>
        <strain evidence="3 4">GAS138</strain>
    </source>
</reference>
<dbReference type="Pfam" id="PF09361">
    <property type="entry name" value="Phasin_2"/>
    <property type="match status" value="1"/>
</dbReference>
<feature type="compositionally biased region" description="Basic residues" evidence="1">
    <location>
        <begin position="1"/>
        <end position="15"/>
    </location>
</feature>
<dbReference type="AlphaFoldDB" id="A0A1M5HL21"/>
<dbReference type="OrthoDB" id="8228621at2"/>
<proteinExistence type="predicted"/>
<accession>A0A1M5HL21</accession>
<feature type="compositionally biased region" description="Low complexity" evidence="1">
    <location>
        <begin position="17"/>
        <end position="31"/>
    </location>
</feature>
<evidence type="ECO:0000259" key="2">
    <source>
        <dbReference type="Pfam" id="PF09361"/>
    </source>
</evidence>